<dbReference type="Proteomes" id="UP000234681">
    <property type="component" value="Chromosome 2"/>
</dbReference>
<proteinExistence type="predicted"/>
<name>A6I4L5_RAT</name>
<dbReference type="AlphaFoldDB" id="A6I4L5"/>
<gene>
    <name evidence="1" type="ORF">rCG_44379</name>
</gene>
<accession>A6I4L5</accession>
<organism evidence="1 2">
    <name type="scientific">Rattus norvegicus</name>
    <name type="common">Rat</name>
    <dbReference type="NCBI Taxonomy" id="10116"/>
    <lineage>
        <taxon>Eukaryota</taxon>
        <taxon>Metazoa</taxon>
        <taxon>Chordata</taxon>
        <taxon>Craniata</taxon>
        <taxon>Vertebrata</taxon>
        <taxon>Euteleostomi</taxon>
        <taxon>Mammalia</taxon>
        <taxon>Eutheria</taxon>
        <taxon>Euarchontoglires</taxon>
        <taxon>Glires</taxon>
        <taxon>Rodentia</taxon>
        <taxon>Myomorpha</taxon>
        <taxon>Muroidea</taxon>
        <taxon>Muridae</taxon>
        <taxon>Murinae</taxon>
        <taxon>Rattus</taxon>
    </lineage>
</organism>
<sequence length="92" mass="9944">MGGLSPSSRRVILPTANRMMLVLGVLWSLLVSSSLWKKLGPTHLSGGAKGSSSLPFLLPPMFLMGANHDNSLKIVRNTFYINDGLATWPSHP</sequence>
<reference evidence="2" key="1">
    <citation type="submission" date="2005-09" db="EMBL/GenBank/DDBJ databases">
        <authorList>
            <person name="Mural R.J."/>
            <person name="Li P.W."/>
            <person name="Adams M.D."/>
            <person name="Amanatides P.G."/>
            <person name="Baden-Tillson H."/>
            <person name="Barnstead M."/>
            <person name="Chin S.H."/>
            <person name="Dew I."/>
            <person name="Evans C.A."/>
            <person name="Ferriera S."/>
            <person name="Flanigan M."/>
            <person name="Fosler C."/>
            <person name="Glodek A."/>
            <person name="Gu Z."/>
            <person name="Holt R.A."/>
            <person name="Jennings D."/>
            <person name="Kraft C.L."/>
            <person name="Lu F."/>
            <person name="Nguyen T."/>
            <person name="Nusskern D.R."/>
            <person name="Pfannkoch C.M."/>
            <person name="Sitter C."/>
            <person name="Sutton G.G."/>
            <person name="Venter J.C."/>
            <person name="Wang Z."/>
            <person name="Woodage T."/>
            <person name="Zheng X.H."/>
            <person name="Zhong F."/>
        </authorList>
    </citation>
    <scope>NUCLEOTIDE SEQUENCE [LARGE SCALE GENOMIC DNA]</scope>
    <source>
        <strain>BN</strain>
        <strain evidence="2">Sprague-Dawley</strain>
    </source>
</reference>
<dbReference type="EMBL" id="CH473955">
    <property type="protein sequence ID" value="EDM09973.1"/>
    <property type="molecule type" value="Genomic_DNA"/>
</dbReference>
<evidence type="ECO:0000313" key="2">
    <source>
        <dbReference type="Proteomes" id="UP000234681"/>
    </source>
</evidence>
<protein>
    <submittedName>
        <fullName evidence="1">RCG44379</fullName>
    </submittedName>
</protein>
<evidence type="ECO:0000313" key="1">
    <source>
        <dbReference type="EMBL" id="EDM09973.1"/>
    </source>
</evidence>